<organism evidence="1 2">
    <name type="scientific">Furfurilactobacillus curtus</name>
    <dbReference type="NCBI Taxonomy" id="1746200"/>
    <lineage>
        <taxon>Bacteria</taxon>
        <taxon>Bacillati</taxon>
        <taxon>Bacillota</taxon>
        <taxon>Bacilli</taxon>
        <taxon>Lactobacillales</taxon>
        <taxon>Lactobacillaceae</taxon>
        <taxon>Furfurilactobacillus</taxon>
    </lineage>
</organism>
<accession>A0ABQ5JNQ9</accession>
<sequence length="97" mass="11124">MDDKIALVDNLIAVIDRNGKPKKVLKNDHARSIAYLVRLGEPAFSSRQTMSVLIKAMQMGMIEFVRSEPRIEWNETDFPVFIVPAKRARQELLDLLN</sequence>
<reference evidence="1 2" key="1">
    <citation type="submission" date="2022-03" db="EMBL/GenBank/DDBJ databases">
        <title>Draft genome sequence of Furfurilactobacillus curtus JCM 31185.</title>
        <authorList>
            <person name="Suzuki S."/>
            <person name="Endo A."/>
            <person name="Kajikawa A."/>
        </authorList>
    </citation>
    <scope>NUCLEOTIDE SEQUENCE [LARGE SCALE GENOMIC DNA]</scope>
    <source>
        <strain evidence="1 2">JCM 31185</strain>
    </source>
</reference>
<evidence type="ECO:0000313" key="2">
    <source>
        <dbReference type="Proteomes" id="UP001628078"/>
    </source>
</evidence>
<dbReference type="RefSeq" id="WP_407884109.1">
    <property type="nucleotide sequence ID" value="NZ_BQXO01000004.1"/>
</dbReference>
<proteinExistence type="predicted"/>
<name>A0ABQ5JNQ9_9LACO</name>
<gene>
    <name evidence="1" type="ORF">JCM31185_14690</name>
</gene>
<keyword evidence="2" id="KW-1185">Reference proteome</keyword>
<dbReference type="Proteomes" id="UP001628078">
    <property type="component" value="Unassembled WGS sequence"/>
</dbReference>
<comment type="caution">
    <text evidence="1">The sequence shown here is derived from an EMBL/GenBank/DDBJ whole genome shotgun (WGS) entry which is preliminary data.</text>
</comment>
<protein>
    <submittedName>
        <fullName evidence="1">Uncharacterized protein</fullName>
    </submittedName>
</protein>
<evidence type="ECO:0000313" key="1">
    <source>
        <dbReference type="EMBL" id="GKT06182.1"/>
    </source>
</evidence>
<dbReference type="EMBL" id="BQXO01000004">
    <property type="protein sequence ID" value="GKT06182.1"/>
    <property type="molecule type" value="Genomic_DNA"/>
</dbReference>